<dbReference type="PANTHER" id="PTHR43022">
    <property type="entry name" value="PROTEIN SMF"/>
    <property type="match status" value="1"/>
</dbReference>
<dbReference type="Gene3D" id="3.40.50.450">
    <property type="match status" value="1"/>
</dbReference>
<dbReference type="Proteomes" id="UP000030147">
    <property type="component" value="Unassembled WGS sequence"/>
</dbReference>
<sequence>MKNYEFRLCHIHLALNGNRRLLRRFMKEDPDLILPYSKSIDQLASFLQIPLKKSTRVFQFIHSSNMKSLTTTYFQQGIVLTNNHPMFPSYLNQIPDPPMVLFFNGDLSLLSQSPSLSVVGTRTPSSKAYPKMKSVLTPLIERGCVIVSGMARGIDTFAHKLTIDSGGRTIAVLAFGFNHCYPLENQRLMEELRRDHLLVSEYPPHIKPQKWHFPERNRLISGLSKGTLVIEAKERSGSLITVDQALEQGKEVYAVPGEITSPMSVGCHRLIQQGAKLVQSSYDIEEDWL</sequence>
<dbReference type="AlphaFoldDB" id="A0A0A2THR8"/>
<organism evidence="3 4">
    <name type="scientific">Pontibacillus yanchengensis Y32</name>
    <dbReference type="NCBI Taxonomy" id="1385514"/>
    <lineage>
        <taxon>Bacteria</taxon>
        <taxon>Bacillati</taxon>
        <taxon>Bacillota</taxon>
        <taxon>Bacilli</taxon>
        <taxon>Bacillales</taxon>
        <taxon>Bacillaceae</taxon>
        <taxon>Pontibacillus</taxon>
    </lineage>
</organism>
<name>A0A0A2THR8_9BACI</name>
<dbReference type="RefSeq" id="WP_036816339.1">
    <property type="nucleotide sequence ID" value="NZ_AVBF01000006.1"/>
</dbReference>
<dbReference type="eggNOG" id="COG0758">
    <property type="taxonomic scope" value="Bacteria"/>
</dbReference>
<dbReference type="InterPro" id="IPR057666">
    <property type="entry name" value="DrpA_SLOG"/>
</dbReference>
<dbReference type="GO" id="GO:0009294">
    <property type="term" value="P:DNA-mediated transformation"/>
    <property type="evidence" value="ECO:0007669"/>
    <property type="project" value="InterPro"/>
</dbReference>
<feature type="domain" description="Smf/DprA SLOG" evidence="2">
    <location>
        <begin position="79"/>
        <end position="286"/>
    </location>
</feature>
<evidence type="ECO:0000256" key="1">
    <source>
        <dbReference type="ARBA" id="ARBA00006525"/>
    </source>
</evidence>
<dbReference type="NCBIfam" id="TIGR00732">
    <property type="entry name" value="dprA"/>
    <property type="match status" value="1"/>
</dbReference>
<evidence type="ECO:0000259" key="2">
    <source>
        <dbReference type="Pfam" id="PF02481"/>
    </source>
</evidence>
<dbReference type="PANTHER" id="PTHR43022:SF1">
    <property type="entry name" value="PROTEIN SMF"/>
    <property type="match status" value="1"/>
</dbReference>
<dbReference type="SUPFAM" id="SSF102405">
    <property type="entry name" value="MCP/YpsA-like"/>
    <property type="match status" value="1"/>
</dbReference>
<evidence type="ECO:0000313" key="3">
    <source>
        <dbReference type="EMBL" id="KGP73978.1"/>
    </source>
</evidence>
<reference evidence="3 4" key="1">
    <citation type="journal article" date="2015" name="Stand. Genomic Sci.">
        <title>High quality draft genome sequence of the moderately halophilic bacterium Pontibacillus yanchengensis Y32(T) and comparison among Pontibacillus genomes.</title>
        <authorList>
            <person name="Huang J."/>
            <person name="Qiao Z.X."/>
            <person name="Tang J.W."/>
            <person name="Wang G."/>
        </authorList>
    </citation>
    <scope>NUCLEOTIDE SEQUENCE [LARGE SCALE GENOMIC DNA]</scope>
    <source>
        <strain evidence="3 4">Y32</strain>
    </source>
</reference>
<comment type="caution">
    <text evidence="3">The sequence shown here is derived from an EMBL/GenBank/DDBJ whole genome shotgun (WGS) entry which is preliminary data.</text>
</comment>
<evidence type="ECO:0000313" key="4">
    <source>
        <dbReference type="Proteomes" id="UP000030147"/>
    </source>
</evidence>
<keyword evidence="4" id="KW-1185">Reference proteome</keyword>
<gene>
    <name evidence="3" type="ORF">N782_18920</name>
</gene>
<accession>A0A0A2THR8</accession>
<dbReference type="OrthoDB" id="9785707at2"/>
<dbReference type="STRING" id="1385514.N782_18920"/>
<comment type="similarity">
    <text evidence="1">Belongs to the DprA/Smf family.</text>
</comment>
<dbReference type="Pfam" id="PF02481">
    <property type="entry name" value="DNA_processg_A"/>
    <property type="match status" value="1"/>
</dbReference>
<dbReference type="EMBL" id="AVBF01000006">
    <property type="protein sequence ID" value="KGP73978.1"/>
    <property type="molecule type" value="Genomic_DNA"/>
</dbReference>
<dbReference type="InterPro" id="IPR003488">
    <property type="entry name" value="DprA"/>
</dbReference>
<proteinExistence type="inferred from homology"/>
<protein>
    <submittedName>
        <fullName evidence="3">DNA processing protein</fullName>
    </submittedName>
</protein>